<dbReference type="EMBL" id="MPZV01000004">
    <property type="protein sequence ID" value="OOY23027.1"/>
    <property type="molecule type" value="Genomic_DNA"/>
</dbReference>
<keyword evidence="2" id="KW-0472">Membrane</keyword>
<accession>A0ABX3MUH5</accession>
<evidence type="ECO:0000313" key="3">
    <source>
        <dbReference type="EMBL" id="OOY23027.1"/>
    </source>
</evidence>
<feature type="region of interest" description="Disordered" evidence="1">
    <location>
        <begin position="210"/>
        <end position="249"/>
    </location>
</feature>
<keyword evidence="4" id="KW-1185">Reference proteome</keyword>
<evidence type="ECO:0000256" key="2">
    <source>
        <dbReference type="SAM" id="Phobius"/>
    </source>
</evidence>
<keyword evidence="2" id="KW-1133">Transmembrane helix</keyword>
<evidence type="ECO:0000313" key="4">
    <source>
        <dbReference type="Proteomes" id="UP000190787"/>
    </source>
</evidence>
<protein>
    <recommendedName>
        <fullName evidence="5">Peptidase M41 domain-containing protein</fullName>
    </recommendedName>
</protein>
<reference evidence="3 4" key="1">
    <citation type="submission" date="2016-11" db="EMBL/GenBank/DDBJ databases">
        <title>A multilocus sequence analysis scheme for characterization of bacteria in the genus Thioclava.</title>
        <authorList>
            <person name="Liu Y."/>
            <person name="Shao Z."/>
        </authorList>
    </citation>
    <scope>NUCLEOTIDE SEQUENCE [LARGE SCALE GENOMIC DNA]</scope>
    <source>
        <strain evidence="3 4">TAW-CT134</strain>
    </source>
</reference>
<gene>
    <name evidence="3" type="ORF">BMI91_16375</name>
</gene>
<evidence type="ECO:0000256" key="1">
    <source>
        <dbReference type="SAM" id="MobiDB-lite"/>
    </source>
</evidence>
<dbReference type="Proteomes" id="UP000190787">
    <property type="component" value="Unassembled WGS sequence"/>
</dbReference>
<name>A0ABX3MUH5_9RHOB</name>
<evidence type="ECO:0008006" key="5">
    <source>
        <dbReference type="Google" id="ProtNLM"/>
    </source>
</evidence>
<keyword evidence="2" id="KW-0812">Transmembrane</keyword>
<feature type="transmembrane region" description="Helical" evidence="2">
    <location>
        <begin position="12"/>
        <end position="33"/>
    </location>
</feature>
<organism evidence="3 4">
    <name type="scientific">Thioclava sediminum</name>
    <dbReference type="NCBI Taxonomy" id="1915319"/>
    <lineage>
        <taxon>Bacteria</taxon>
        <taxon>Pseudomonadati</taxon>
        <taxon>Pseudomonadota</taxon>
        <taxon>Alphaproteobacteria</taxon>
        <taxon>Rhodobacterales</taxon>
        <taxon>Paracoccaceae</taxon>
        <taxon>Thioclava</taxon>
    </lineage>
</organism>
<feature type="compositionally biased region" description="Basic and acidic residues" evidence="1">
    <location>
        <begin position="233"/>
        <end position="249"/>
    </location>
</feature>
<proteinExistence type="predicted"/>
<sequence length="249" mass="28220">MKMEWLVDHNQVVSIAVQIVTALVWIIYLQLLLQNFRRERRSKLLLTRVAGGHERGHLMLGNMGAEPIFVKALLADLVIDGKTYHSIASDSGGFAPFAESSPNESIKGPLKTAAYRDLGRISDLVDVALEFSDLPEDAKRVETVIFTVLAEGSRDNILTAGRLCFDVYHAGEHQRFLPQTSSTVQLRSFRKRRELAARLKEMLEQEARAFLTSEDGQRRERGAELQQLRRRQRQSEKERQADAPHEAAE</sequence>
<comment type="caution">
    <text evidence="3">The sequence shown here is derived from an EMBL/GenBank/DDBJ whole genome shotgun (WGS) entry which is preliminary data.</text>
</comment>